<accession>A0A9P6CTH2</accession>
<evidence type="ECO:0008006" key="3">
    <source>
        <dbReference type="Google" id="ProtNLM"/>
    </source>
</evidence>
<proteinExistence type="predicted"/>
<evidence type="ECO:0000313" key="2">
    <source>
        <dbReference type="Proteomes" id="UP000807469"/>
    </source>
</evidence>
<sequence length="558" mass="63251">MPILNEREHTNLLTRQLIHYCPEALDGYKLRDMGGDGCTLCSELQLLELLQDELTRKTAQLRVKINQSHSTINRKLPPEILATIFQACVEDPSYYNSFEAADPPASFPPPPFLLGAVCRTWRDIAWSTPRLWSSITIHLDYRPDRHAIQRTLAEEWLGRAGQLPLSIRLVADLHHRGTDIQLLQPLVGLINQYSPRWWNLDLDTPACIFPWFRPVGNRAPMLECLKVNERHHFLNSDSTGSDNPDILDLGDTPSLKYMSTRRISLHKLRVDWGALTHFCGESMSDSEGLEVLRRAPLLEYGSFHTLSGSSDPSEFPSIPIVTQNLRTVALTFPNRNGAFFMDNLTCPALETLSVIGPSSGHLSSFFRRSEFTLKSLSVTFFEEDLKRLSELLREQPSIVELKLGWSGYLNDLLNELTMPEVETDAAPLLPNLETLEFMGIARDFKWEKFVQIFPNMALRDASSAQSKGRLQRPWRNIKTTLIQDEAFSPGRGGLPYIPEYLLSQLQLVIARGIELDLKVTSGVDTVNAKDWIKVSEEWHQVQRETAAAKVSPGFIFAF</sequence>
<reference evidence="1" key="1">
    <citation type="submission" date="2020-11" db="EMBL/GenBank/DDBJ databases">
        <authorList>
            <consortium name="DOE Joint Genome Institute"/>
            <person name="Ahrendt S."/>
            <person name="Riley R."/>
            <person name="Andreopoulos W."/>
            <person name="Labutti K."/>
            <person name="Pangilinan J."/>
            <person name="Ruiz-Duenas F.J."/>
            <person name="Barrasa J.M."/>
            <person name="Sanchez-Garcia M."/>
            <person name="Camarero S."/>
            <person name="Miyauchi S."/>
            <person name="Serrano A."/>
            <person name="Linde D."/>
            <person name="Babiker R."/>
            <person name="Drula E."/>
            <person name="Ayuso-Fernandez I."/>
            <person name="Pacheco R."/>
            <person name="Padilla G."/>
            <person name="Ferreira P."/>
            <person name="Barriuso J."/>
            <person name="Kellner H."/>
            <person name="Castanera R."/>
            <person name="Alfaro M."/>
            <person name="Ramirez L."/>
            <person name="Pisabarro A.G."/>
            <person name="Kuo A."/>
            <person name="Tritt A."/>
            <person name="Lipzen A."/>
            <person name="He G."/>
            <person name="Yan M."/>
            <person name="Ng V."/>
            <person name="Cullen D."/>
            <person name="Martin F."/>
            <person name="Rosso M.-N."/>
            <person name="Henrissat B."/>
            <person name="Hibbett D."/>
            <person name="Martinez A.T."/>
            <person name="Grigoriev I.V."/>
        </authorList>
    </citation>
    <scope>NUCLEOTIDE SEQUENCE</scope>
    <source>
        <strain evidence="1">CIRM-BRFM 674</strain>
    </source>
</reference>
<dbReference type="Proteomes" id="UP000807469">
    <property type="component" value="Unassembled WGS sequence"/>
</dbReference>
<protein>
    <recommendedName>
        <fullName evidence="3">F-box domain-containing protein</fullName>
    </recommendedName>
</protein>
<dbReference type="OrthoDB" id="3139566at2759"/>
<organism evidence="1 2">
    <name type="scientific">Pholiota conissans</name>
    <dbReference type="NCBI Taxonomy" id="109636"/>
    <lineage>
        <taxon>Eukaryota</taxon>
        <taxon>Fungi</taxon>
        <taxon>Dikarya</taxon>
        <taxon>Basidiomycota</taxon>
        <taxon>Agaricomycotina</taxon>
        <taxon>Agaricomycetes</taxon>
        <taxon>Agaricomycetidae</taxon>
        <taxon>Agaricales</taxon>
        <taxon>Agaricineae</taxon>
        <taxon>Strophariaceae</taxon>
        <taxon>Pholiota</taxon>
    </lineage>
</organism>
<evidence type="ECO:0000313" key="1">
    <source>
        <dbReference type="EMBL" id="KAF9479376.1"/>
    </source>
</evidence>
<gene>
    <name evidence="1" type="ORF">BDN70DRAFT_878859</name>
</gene>
<keyword evidence="2" id="KW-1185">Reference proteome</keyword>
<dbReference type="Gene3D" id="1.20.1280.50">
    <property type="match status" value="1"/>
</dbReference>
<dbReference type="EMBL" id="MU155214">
    <property type="protein sequence ID" value="KAF9479376.1"/>
    <property type="molecule type" value="Genomic_DNA"/>
</dbReference>
<dbReference type="AlphaFoldDB" id="A0A9P6CTH2"/>
<name>A0A9P6CTH2_9AGAR</name>
<comment type="caution">
    <text evidence="1">The sequence shown here is derived from an EMBL/GenBank/DDBJ whole genome shotgun (WGS) entry which is preliminary data.</text>
</comment>